<organism evidence="8 10">
    <name type="scientific">Rotaria sordida</name>
    <dbReference type="NCBI Taxonomy" id="392033"/>
    <lineage>
        <taxon>Eukaryota</taxon>
        <taxon>Metazoa</taxon>
        <taxon>Spiralia</taxon>
        <taxon>Gnathifera</taxon>
        <taxon>Rotifera</taxon>
        <taxon>Eurotatoria</taxon>
        <taxon>Bdelloidea</taxon>
        <taxon>Philodinida</taxon>
        <taxon>Philodinidae</taxon>
        <taxon>Rotaria</taxon>
    </lineage>
</organism>
<accession>A0A819PUP3</accession>
<dbReference type="Pfam" id="PF01697">
    <property type="entry name" value="Glyco_transf_92"/>
    <property type="match status" value="1"/>
</dbReference>
<reference evidence="8" key="1">
    <citation type="submission" date="2021-02" db="EMBL/GenBank/DDBJ databases">
        <authorList>
            <person name="Nowell W R."/>
        </authorList>
    </citation>
    <scope>NUCLEOTIDE SEQUENCE</scope>
</reference>
<dbReference type="Proteomes" id="UP000663882">
    <property type="component" value="Unassembled WGS sequence"/>
</dbReference>
<keyword evidence="3 6" id="KW-0328">Glycosyltransferase</keyword>
<evidence type="ECO:0000256" key="4">
    <source>
        <dbReference type="ARBA" id="ARBA00022679"/>
    </source>
</evidence>
<dbReference type="EMBL" id="CAJOBE010011144">
    <property type="protein sequence ID" value="CAF4124386.1"/>
    <property type="molecule type" value="Genomic_DNA"/>
</dbReference>
<evidence type="ECO:0000256" key="5">
    <source>
        <dbReference type="ARBA" id="ARBA00023136"/>
    </source>
</evidence>
<evidence type="ECO:0000256" key="2">
    <source>
        <dbReference type="ARBA" id="ARBA00007647"/>
    </source>
</evidence>
<evidence type="ECO:0000313" key="10">
    <source>
        <dbReference type="Proteomes" id="UP000663823"/>
    </source>
</evidence>
<dbReference type="OrthoDB" id="2526284at2759"/>
<comment type="subcellular location">
    <subcellularLocation>
        <location evidence="1">Membrane</location>
    </subcellularLocation>
</comment>
<gene>
    <name evidence="9" type="ORF">FNK824_LOCUS32451</name>
    <name evidence="8" type="ORF">OTI717_LOCUS29697</name>
    <name evidence="7" type="ORF">RFH988_LOCUS37772</name>
</gene>
<evidence type="ECO:0000313" key="8">
    <source>
        <dbReference type="EMBL" id="CAF4013699.1"/>
    </source>
</evidence>
<keyword evidence="5" id="KW-0472">Membrane</keyword>
<name>A0A819PUP3_9BILA</name>
<keyword evidence="4 6" id="KW-0808">Transferase</keyword>
<comment type="similarity">
    <text evidence="2 6">Belongs to the glycosyltransferase 92 family.</text>
</comment>
<evidence type="ECO:0000256" key="6">
    <source>
        <dbReference type="RuleBase" id="RU366017"/>
    </source>
</evidence>
<dbReference type="InterPro" id="IPR008166">
    <property type="entry name" value="Glyco_transf_92"/>
</dbReference>
<dbReference type="EC" id="2.4.1.-" evidence="6"/>
<evidence type="ECO:0000256" key="1">
    <source>
        <dbReference type="ARBA" id="ARBA00004370"/>
    </source>
</evidence>
<dbReference type="EMBL" id="CAJNOO010007934">
    <property type="protein sequence ID" value="CAF1476209.1"/>
    <property type="molecule type" value="Genomic_DNA"/>
</dbReference>
<dbReference type="EMBL" id="CAJOAX010007606">
    <property type="protein sequence ID" value="CAF4013699.1"/>
    <property type="molecule type" value="Genomic_DNA"/>
</dbReference>
<comment type="caution">
    <text evidence="8">The sequence shown here is derived from an EMBL/GenBank/DDBJ whole genome shotgun (WGS) entry which is preliminary data.</text>
</comment>
<dbReference type="Proteomes" id="UP000663823">
    <property type="component" value="Unassembled WGS sequence"/>
</dbReference>
<evidence type="ECO:0000313" key="9">
    <source>
        <dbReference type="EMBL" id="CAF4124386.1"/>
    </source>
</evidence>
<evidence type="ECO:0000256" key="3">
    <source>
        <dbReference type="ARBA" id="ARBA00022676"/>
    </source>
</evidence>
<dbReference type="GO" id="GO:0016020">
    <property type="term" value="C:membrane"/>
    <property type="evidence" value="ECO:0007669"/>
    <property type="project" value="UniProtKB-SubCell"/>
</dbReference>
<dbReference type="GO" id="GO:0016757">
    <property type="term" value="F:glycosyltransferase activity"/>
    <property type="evidence" value="ECO:0007669"/>
    <property type="project" value="UniProtKB-UniRule"/>
</dbReference>
<evidence type="ECO:0000313" key="7">
    <source>
        <dbReference type="EMBL" id="CAF1476209.1"/>
    </source>
</evidence>
<sequence>MKTRVTTITTIVNSQPAWISSYSTQKTDTSNQGFDWKVVGHTYDEQVRLRDMATMIAAWPKAVDDTVPTVPCLSADGHLLVLSASASRVRKYPNLVDVIQWNFSSLALTDVMPIRYFQMQALHDCLIRYGDQSEWLGMLDLDEYIVPLDPYQTVLDY</sequence>
<dbReference type="Proteomes" id="UP000663874">
    <property type="component" value="Unassembled WGS sequence"/>
</dbReference>
<feature type="non-terminal residue" evidence="8">
    <location>
        <position position="1"/>
    </location>
</feature>
<dbReference type="AlphaFoldDB" id="A0A819PUP3"/>
<proteinExistence type="inferred from homology"/>
<protein>
    <recommendedName>
        <fullName evidence="6">Glycosyltransferase family 92 protein</fullName>
        <ecNumber evidence="6">2.4.1.-</ecNumber>
    </recommendedName>
</protein>